<name>A0ABV5WLP5_9BACI</name>
<accession>A0ABV5WLP5</accession>
<organism evidence="1 2">
    <name type="scientific">Ectobacillus funiculus</name>
    <dbReference type="NCBI Taxonomy" id="137993"/>
    <lineage>
        <taxon>Bacteria</taxon>
        <taxon>Bacillati</taxon>
        <taxon>Bacillota</taxon>
        <taxon>Bacilli</taxon>
        <taxon>Bacillales</taxon>
        <taxon>Bacillaceae</taxon>
        <taxon>Ectobacillus</taxon>
    </lineage>
</organism>
<evidence type="ECO:0008006" key="3">
    <source>
        <dbReference type="Google" id="ProtNLM"/>
    </source>
</evidence>
<gene>
    <name evidence="1" type="ORF">ACFFMS_23085</name>
</gene>
<dbReference type="RefSeq" id="WP_379951365.1">
    <property type="nucleotide sequence ID" value="NZ_JBHMAF010000188.1"/>
</dbReference>
<dbReference type="EMBL" id="JBHMAF010000188">
    <property type="protein sequence ID" value="MFB9761138.1"/>
    <property type="molecule type" value="Genomic_DNA"/>
</dbReference>
<dbReference type="Proteomes" id="UP001589609">
    <property type="component" value="Unassembled WGS sequence"/>
</dbReference>
<evidence type="ECO:0000313" key="2">
    <source>
        <dbReference type="Proteomes" id="UP001589609"/>
    </source>
</evidence>
<sequence>MEAKHNIGLSSPGIFLIWSEYLTDSMGNCVLRYFLNTLENAASMVKNHWLKKILNAFEQSALIKGAT</sequence>
<proteinExistence type="predicted"/>
<protein>
    <recommendedName>
        <fullName evidence="3">Transposase</fullName>
    </recommendedName>
</protein>
<comment type="caution">
    <text evidence="1">The sequence shown here is derived from an EMBL/GenBank/DDBJ whole genome shotgun (WGS) entry which is preliminary data.</text>
</comment>
<reference evidence="1 2" key="1">
    <citation type="submission" date="2024-09" db="EMBL/GenBank/DDBJ databases">
        <authorList>
            <person name="Sun Q."/>
            <person name="Mori K."/>
        </authorList>
    </citation>
    <scope>NUCLEOTIDE SEQUENCE [LARGE SCALE GENOMIC DNA]</scope>
    <source>
        <strain evidence="1 2">JCM 11201</strain>
    </source>
</reference>
<evidence type="ECO:0000313" key="1">
    <source>
        <dbReference type="EMBL" id="MFB9761138.1"/>
    </source>
</evidence>
<keyword evidence="2" id="KW-1185">Reference proteome</keyword>